<dbReference type="AlphaFoldDB" id="A0ABD3VHY8"/>
<evidence type="ECO:0000313" key="2">
    <source>
        <dbReference type="Proteomes" id="UP001634394"/>
    </source>
</evidence>
<proteinExistence type="predicted"/>
<sequence length="267" mass="31782">MNTYFQHKPSRKWTWISPGARTRQMIDCIMIDRRWRSCISNARSYPSAIVPNVENDTNLVLANFKVRFNVQKRTHAKKCYEIEIKNRFESLSSMIEEASLDDALYIVNRTIRKTAKEVIGFKRYRRELWISDEVLNLADQRRAIKTKMSTRPQDEDLKQKNSQLKNVISNKAKECREEWFNKQCYEAEEANRKNDIRSLFQKVKTLKKGIKLNDKRGSIRDKDVNLLTKESDILQRWHEYGTSLYNAKIVIDESVLEQLWPNCRRNE</sequence>
<dbReference type="EMBL" id="JBJQND010000012">
    <property type="protein sequence ID" value="KAL3860167.1"/>
    <property type="molecule type" value="Genomic_DNA"/>
</dbReference>
<accession>A0ABD3VHY8</accession>
<comment type="caution">
    <text evidence="1">The sequence shown here is derived from an EMBL/GenBank/DDBJ whole genome shotgun (WGS) entry which is preliminary data.</text>
</comment>
<keyword evidence="2" id="KW-1185">Reference proteome</keyword>
<evidence type="ECO:0000313" key="1">
    <source>
        <dbReference type="EMBL" id="KAL3860167.1"/>
    </source>
</evidence>
<name>A0ABD3VHY8_SINWO</name>
<gene>
    <name evidence="1" type="ORF">ACJMK2_010325</name>
</gene>
<dbReference type="Proteomes" id="UP001634394">
    <property type="component" value="Unassembled WGS sequence"/>
</dbReference>
<protein>
    <submittedName>
        <fullName evidence="1">Uncharacterized protein</fullName>
    </submittedName>
</protein>
<organism evidence="1 2">
    <name type="scientific">Sinanodonta woodiana</name>
    <name type="common">Chinese pond mussel</name>
    <name type="synonym">Anodonta woodiana</name>
    <dbReference type="NCBI Taxonomy" id="1069815"/>
    <lineage>
        <taxon>Eukaryota</taxon>
        <taxon>Metazoa</taxon>
        <taxon>Spiralia</taxon>
        <taxon>Lophotrochozoa</taxon>
        <taxon>Mollusca</taxon>
        <taxon>Bivalvia</taxon>
        <taxon>Autobranchia</taxon>
        <taxon>Heteroconchia</taxon>
        <taxon>Palaeoheterodonta</taxon>
        <taxon>Unionida</taxon>
        <taxon>Unionoidea</taxon>
        <taxon>Unionidae</taxon>
        <taxon>Unioninae</taxon>
        <taxon>Sinanodonta</taxon>
    </lineage>
</organism>
<reference evidence="1 2" key="1">
    <citation type="submission" date="2024-11" db="EMBL/GenBank/DDBJ databases">
        <title>Chromosome-level genome assembly of the freshwater bivalve Anodonta woodiana.</title>
        <authorList>
            <person name="Chen X."/>
        </authorList>
    </citation>
    <scope>NUCLEOTIDE SEQUENCE [LARGE SCALE GENOMIC DNA]</scope>
    <source>
        <strain evidence="1">MN2024</strain>
        <tissue evidence="1">Gills</tissue>
    </source>
</reference>